<evidence type="ECO:0000313" key="2">
    <source>
        <dbReference type="EMBL" id="KAK0399837.1"/>
    </source>
</evidence>
<keyword evidence="3" id="KW-1185">Reference proteome</keyword>
<gene>
    <name evidence="2" type="ORF">QR680_003240</name>
</gene>
<dbReference type="EMBL" id="JAUCMV010000005">
    <property type="protein sequence ID" value="KAK0399837.1"/>
    <property type="molecule type" value="Genomic_DNA"/>
</dbReference>
<organism evidence="2 3">
    <name type="scientific">Steinernema hermaphroditum</name>
    <dbReference type="NCBI Taxonomy" id="289476"/>
    <lineage>
        <taxon>Eukaryota</taxon>
        <taxon>Metazoa</taxon>
        <taxon>Ecdysozoa</taxon>
        <taxon>Nematoda</taxon>
        <taxon>Chromadorea</taxon>
        <taxon>Rhabditida</taxon>
        <taxon>Tylenchina</taxon>
        <taxon>Panagrolaimomorpha</taxon>
        <taxon>Strongyloidoidea</taxon>
        <taxon>Steinernematidae</taxon>
        <taxon>Steinernema</taxon>
    </lineage>
</organism>
<proteinExistence type="predicted"/>
<sequence length="127" mass="14239">MVCEPDVNDEVPKMTTVDWLIKHMKENGGIKIPLDDIGRVISLFFRGYPLYTRVADAEYLVKQSAGRLRLHSCSNVIHLALSDTEKDGDRDVPAPPNLEVYENDDTTTSSIQKVDPPSRCCMCCVIL</sequence>
<comment type="caution">
    <text evidence="2">The sequence shown here is derived from an EMBL/GenBank/DDBJ whole genome shotgun (WGS) entry which is preliminary data.</text>
</comment>
<feature type="region of interest" description="Disordered" evidence="1">
    <location>
        <begin position="85"/>
        <end position="111"/>
    </location>
</feature>
<dbReference type="AlphaFoldDB" id="A0AA39H8H6"/>
<evidence type="ECO:0000256" key="1">
    <source>
        <dbReference type="SAM" id="MobiDB-lite"/>
    </source>
</evidence>
<protein>
    <submittedName>
        <fullName evidence="2">Uncharacterized protein</fullName>
    </submittedName>
</protein>
<reference evidence="2" key="1">
    <citation type="submission" date="2023-06" db="EMBL/GenBank/DDBJ databases">
        <title>Genomic analysis of the entomopathogenic nematode Steinernema hermaphroditum.</title>
        <authorList>
            <person name="Schwarz E.M."/>
            <person name="Heppert J.K."/>
            <person name="Baniya A."/>
            <person name="Schwartz H.T."/>
            <person name="Tan C.-H."/>
            <person name="Antoshechkin I."/>
            <person name="Sternberg P.W."/>
            <person name="Goodrich-Blair H."/>
            <person name="Dillman A.R."/>
        </authorList>
    </citation>
    <scope>NUCLEOTIDE SEQUENCE</scope>
    <source>
        <strain evidence="2">PS9179</strain>
        <tissue evidence="2">Whole animal</tissue>
    </source>
</reference>
<accession>A0AA39H8H6</accession>
<name>A0AA39H8H6_9BILA</name>
<dbReference type="Proteomes" id="UP001175271">
    <property type="component" value="Unassembled WGS sequence"/>
</dbReference>
<evidence type="ECO:0000313" key="3">
    <source>
        <dbReference type="Proteomes" id="UP001175271"/>
    </source>
</evidence>